<dbReference type="Proteomes" id="UP000255234">
    <property type="component" value="Unassembled WGS sequence"/>
</dbReference>
<dbReference type="InterPro" id="IPR040198">
    <property type="entry name" value="Fido_containing"/>
</dbReference>
<protein>
    <submittedName>
        <fullName evidence="5">Protein involved in cell division</fullName>
    </submittedName>
</protein>
<dbReference type="InterPro" id="IPR036597">
    <property type="entry name" value="Fido-like_dom_sf"/>
</dbReference>
<feature type="binding site" evidence="2">
    <location>
        <begin position="164"/>
        <end position="171"/>
    </location>
    <ligand>
        <name>ATP</name>
        <dbReference type="ChEBI" id="CHEBI:30616"/>
    </ligand>
</feature>
<evidence type="ECO:0000256" key="2">
    <source>
        <dbReference type="PIRSR" id="PIRSR640198-2"/>
    </source>
</evidence>
<gene>
    <name evidence="5" type="ORF">NCTC10571_00272</name>
</gene>
<feature type="active site" evidence="1">
    <location>
        <position position="160"/>
    </location>
</feature>
<accession>A0A378NR63</accession>
<feature type="domain" description="Fido" evidence="4">
    <location>
        <begin position="77"/>
        <end position="217"/>
    </location>
</feature>
<evidence type="ECO:0000256" key="3">
    <source>
        <dbReference type="PIRSR" id="PIRSR640198-3"/>
    </source>
</evidence>
<evidence type="ECO:0000259" key="4">
    <source>
        <dbReference type="PROSITE" id="PS51459"/>
    </source>
</evidence>
<feature type="binding site" evidence="2">
    <location>
        <position position="204"/>
    </location>
    <ligand>
        <name>ATP</name>
        <dbReference type="ChEBI" id="CHEBI:30616"/>
    </ligand>
</feature>
<dbReference type="STRING" id="1122216.GCA_000423385_01311"/>
<dbReference type="Pfam" id="PF02661">
    <property type="entry name" value="Fic"/>
    <property type="match status" value="1"/>
</dbReference>
<keyword evidence="5" id="KW-0132">Cell division</keyword>
<evidence type="ECO:0000313" key="5">
    <source>
        <dbReference type="EMBL" id="STY70159.1"/>
    </source>
</evidence>
<sequence>MKEKIYLSNDYFSDLLVRMAHHSTAIEGNTLTQGETKSILIDNYIPRAMNVRELNEVLNYKSYINQMIDDLKHDASINNEFIKSIHAILCNNAIDGVAGRFKTIPNLVIGADFTPTPPYLVPSALEDWRANLQYQIELAKNTDEIIESILRQHIQFEHIHPFSDGNGRVGRALIVYSCLQAHILPIVIPVNDKQRYINCLNTENMADFMTFAKELQANELIRLQALANNNEHDLYIEVDL</sequence>
<dbReference type="EMBL" id="UGPP01000001">
    <property type="protein sequence ID" value="STY70159.1"/>
    <property type="molecule type" value="Genomic_DNA"/>
</dbReference>
<keyword evidence="2" id="KW-0067">ATP-binding</keyword>
<dbReference type="PANTHER" id="PTHR13504">
    <property type="entry name" value="FIDO DOMAIN-CONTAINING PROTEIN DDB_G0283145"/>
    <property type="match status" value="1"/>
</dbReference>
<proteinExistence type="predicted"/>
<dbReference type="InterPro" id="IPR003812">
    <property type="entry name" value="Fido"/>
</dbReference>
<dbReference type="SUPFAM" id="SSF140931">
    <property type="entry name" value="Fic-like"/>
    <property type="match status" value="1"/>
</dbReference>
<organism evidence="5 6">
    <name type="scientific">Megamonas hypermegale</name>
    <dbReference type="NCBI Taxonomy" id="158847"/>
    <lineage>
        <taxon>Bacteria</taxon>
        <taxon>Bacillati</taxon>
        <taxon>Bacillota</taxon>
        <taxon>Negativicutes</taxon>
        <taxon>Selenomonadales</taxon>
        <taxon>Selenomonadaceae</taxon>
        <taxon>Megamonas</taxon>
    </lineage>
</organism>
<keyword evidence="5" id="KW-0131">Cell cycle</keyword>
<dbReference type="PANTHER" id="PTHR13504:SF38">
    <property type="entry name" value="FIDO DOMAIN-CONTAINING PROTEIN"/>
    <property type="match status" value="1"/>
</dbReference>
<dbReference type="GO" id="GO:0005524">
    <property type="term" value="F:ATP binding"/>
    <property type="evidence" value="ECO:0007669"/>
    <property type="project" value="UniProtKB-KW"/>
</dbReference>
<dbReference type="AlphaFoldDB" id="A0A378NR63"/>
<reference evidence="5 6" key="1">
    <citation type="submission" date="2018-06" db="EMBL/GenBank/DDBJ databases">
        <authorList>
            <consortium name="Pathogen Informatics"/>
            <person name="Doyle S."/>
        </authorList>
    </citation>
    <scope>NUCLEOTIDE SEQUENCE [LARGE SCALE GENOMIC DNA]</scope>
    <source>
        <strain evidence="5 6">NCTC10571</strain>
    </source>
</reference>
<keyword evidence="2" id="KW-0547">Nucleotide-binding</keyword>
<name>A0A378NR63_9FIRM</name>
<dbReference type="Gene3D" id="1.10.3290.10">
    <property type="entry name" value="Fido-like domain"/>
    <property type="match status" value="1"/>
</dbReference>
<dbReference type="PROSITE" id="PS51459">
    <property type="entry name" value="FIDO"/>
    <property type="match status" value="1"/>
</dbReference>
<feature type="site" description="Important for autoinhibition of adenylyltransferase activity" evidence="3">
    <location>
        <position position="27"/>
    </location>
</feature>
<dbReference type="GO" id="GO:0051301">
    <property type="term" value="P:cell division"/>
    <property type="evidence" value="ECO:0007669"/>
    <property type="project" value="UniProtKB-KW"/>
</dbReference>
<evidence type="ECO:0000256" key="1">
    <source>
        <dbReference type="PIRSR" id="PIRSR640198-1"/>
    </source>
</evidence>
<evidence type="ECO:0000313" key="6">
    <source>
        <dbReference type="Proteomes" id="UP000255234"/>
    </source>
</evidence>